<dbReference type="InterPro" id="IPR058245">
    <property type="entry name" value="NreC/VraR/RcsB-like_REC"/>
</dbReference>
<evidence type="ECO:0000256" key="1">
    <source>
        <dbReference type="PROSITE-ProRule" id="PRU00169"/>
    </source>
</evidence>
<dbReference type="RefSeq" id="WP_377607125.1">
    <property type="nucleotide sequence ID" value="NZ_JBHUME010000019.1"/>
</dbReference>
<protein>
    <submittedName>
        <fullName evidence="3">Response regulator transcription factor</fullName>
    </submittedName>
</protein>
<dbReference type="SUPFAM" id="SSF52172">
    <property type="entry name" value="CheY-like"/>
    <property type="match status" value="1"/>
</dbReference>
<evidence type="ECO:0000313" key="3">
    <source>
        <dbReference type="EMBL" id="MFD2615333.1"/>
    </source>
</evidence>
<dbReference type="PANTHER" id="PTHR45566:SF2">
    <property type="entry name" value="NARL SUBFAMILY"/>
    <property type="match status" value="1"/>
</dbReference>
<keyword evidence="4" id="KW-1185">Reference proteome</keyword>
<comment type="caution">
    <text evidence="3">The sequence shown here is derived from an EMBL/GenBank/DDBJ whole genome shotgun (WGS) entry which is preliminary data.</text>
</comment>
<evidence type="ECO:0000313" key="4">
    <source>
        <dbReference type="Proteomes" id="UP001597541"/>
    </source>
</evidence>
<gene>
    <name evidence="3" type="ORF">ACFSUF_23300</name>
</gene>
<dbReference type="CDD" id="cd17535">
    <property type="entry name" value="REC_NarL-like"/>
    <property type="match status" value="1"/>
</dbReference>
<dbReference type="InterPro" id="IPR011006">
    <property type="entry name" value="CheY-like_superfamily"/>
</dbReference>
<organism evidence="3 4">
    <name type="scientific">Paenibacillus gansuensis</name>
    <dbReference type="NCBI Taxonomy" id="306542"/>
    <lineage>
        <taxon>Bacteria</taxon>
        <taxon>Bacillati</taxon>
        <taxon>Bacillota</taxon>
        <taxon>Bacilli</taxon>
        <taxon>Bacillales</taxon>
        <taxon>Paenibacillaceae</taxon>
        <taxon>Paenibacillus</taxon>
    </lineage>
</organism>
<feature type="domain" description="Response regulatory" evidence="2">
    <location>
        <begin position="3"/>
        <end position="119"/>
    </location>
</feature>
<dbReference type="PANTHER" id="PTHR45566">
    <property type="entry name" value="HTH-TYPE TRANSCRIPTIONAL REGULATOR YHJB-RELATED"/>
    <property type="match status" value="1"/>
</dbReference>
<feature type="modified residue" description="4-aspartylphosphate" evidence="1">
    <location>
        <position position="54"/>
    </location>
</feature>
<dbReference type="Proteomes" id="UP001597541">
    <property type="component" value="Unassembled WGS sequence"/>
</dbReference>
<proteinExistence type="predicted"/>
<dbReference type="InterPro" id="IPR051015">
    <property type="entry name" value="EvgA-like"/>
</dbReference>
<dbReference type="SMART" id="SM00448">
    <property type="entry name" value="REC"/>
    <property type="match status" value="1"/>
</dbReference>
<keyword evidence="1" id="KW-0597">Phosphoprotein</keyword>
<dbReference type="PROSITE" id="PS50110">
    <property type="entry name" value="RESPONSE_REGULATORY"/>
    <property type="match status" value="1"/>
</dbReference>
<name>A0ABW5PKS8_9BACL</name>
<dbReference type="Pfam" id="PF00072">
    <property type="entry name" value="Response_reg"/>
    <property type="match status" value="1"/>
</dbReference>
<dbReference type="EMBL" id="JBHUME010000019">
    <property type="protein sequence ID" value="MFD2615333.1"/>
    <property type="molecule type" value="Genomic_DNA"/>
</dbReference>
<sequence length="138" mass="14945">MYRVVIADDHAMARQGLRMLLSGCPDFSIVGEAVDGNDAMDQSIMLKPELVLTDLKMPGCSMIEGTRQLKRMYPDIKVIILTALDESEDIYKAKSAGVDGYLSKDTDPEVILGTVRSVMSGRSVYTGFCGDTGLGGVF</sequence>
<evidence type="ECO:0000259" key="2">
    <source>
        <dbReference type="PROSITE" id="PS50110"/>
    </source>
</evidence>
<dbReference type="Gene3D" id="3.40.50.2300">
    <property type="match status" value="1"/>
</dbReference>
<accession>A0ABW5PKS8</accession>
<reference evidence="4" key="1">
    <citation type="journal article" date="2019" name="Int. J. Syst. Evol. Microbiol.">
        <title>The Global Catalogue of Microorganisms (GCM) 10K type strain sequencing project: providing services to taxonomists for standard genome sequencing and annotation.</title>
        <authorList>
            <consortium name="The Broad Institute Genomics Platform"/>
            <consortium name="The Broad Institute Genome Sequencing Center for Infectious Disease"/>
            <person name="Wu L."/>
            <person name="Ma J."/>
        </authorList>
    </citation>
    <scope>NUCLEOTIDE SEQUENCE [LARGE SCALE GENOMIC DNA]</scope>
    <source>
        <strain evidence="4">KCTC 3950</strain>
    </source>
</reference>
<dbReference type="InterPro" id="IPR001789">
    <property type="entry name" value="Sig_transdc_resp-reg_receiver"/>
</dbReference>